<name>A0A7S2Y5Z0_9STRA</name>
<evidence type="ECO:0000313" key="2">
    <source>
        <dbReference type="EMBL" id="CAD9943282.1"/>
    </source>
</evidence>
<dbReference type="EMBL" id="HBHT01002703">
    <property type="protein sequence ID" value="CAD9943282.1"/>
    <property type="molecule type" value="Transcribed_RNA"/>
</dbReference>
<feature type="region of interest" description="Disordered" evidence="1">
    <location>
        <begin position="426"/>
        <end position="541"/>
    </location>
</feature>
<feature type="compositionally biased region" description="Acidic residues" evidence="1">
    <location>
        <begin position="386"/>
        <end position="395"/>
    </location>
</feature>
<sequence>MASKANWFSRRLRPGRGGRNGAGSPAAAGPGDDSLCLLNMQDLSDVPSNKEDDHENMILTEDTSNIGLAPTFSSSSGEEEDPEYSSSLIDGEENWLESRRTVRVPTPISLPMDELNEDQQYEEGRYQEDEEVDADMPTIVPSSPPRSSSPVQGSPLRFSPVRGSPPRNSPARLSPPGKGPIRSGPAPALRSIPARKSPVLRKSPAPALRSSPARKSPVLHSNGYARISPTVGGSPARSTISEQSSGILETRESPQDPSGIVSSEPKNDELSQKEARELANSILLVKQQITEREISKIKKSNSDSDESNREKRKSKYSDGRRSSRKKSARIPKLAPPREIILPAPIQVSDDSSGSESLPEEEMPKIEPTRKKQSSSERNASKHPPPQDDESEESSEQPEGHSLPEVLLYDFRLMGLSELCTQCYMGNMEAKDKKRAPASRTRDKAKIKRTKSSSRIPHSGSSKKSTKQTSENERIGENVTSEDSTEGSEETNSKGRKMYLVSVLQDSEAIDEEHQEHEDSTASENMEAAPKPTALASSFKKANDGRTKLRVRFAPLPIDVLNANRRGPRRGIYPTKPKPDITEDLLFPILDLSFLAENAADNLMSLDEYSSDGSSVDSDEQTYQ</sequence>
<feature type="compositionally biased region" description="Low complexity" evidence="1">
    <location>
        <begin position="137"/>
        <end position="155"/>
    </location>
</feature>
<feature type="compositionally biased region" description="Low complexity" evidence="1">
    <location>
        <begin position="458"/>
        <end position="468"/>
    </location>
</feature>
<organism evidence="2">
    <name type="scientific">Entomoneis paludosa</name>
    <dbReference type="NCBI Taxonomy" id="265537"/>
    <lineage>
        <taxon>Eukaryota</taxon>
        <taxon>Sar</taxon>
        <taxon>Stramenopiles</taxon>
        <taxon>Ochrophyta</taxon>
        <taxon>Bacillariophyta</taxon>
        <taxon>Bacillariophyceae</taxon>
        <taxon>Bacillariophycidae</taxon>
        <taxon>Entomoneidaceae</taxon>
        <taxon>Entomoneis</taxon>
    </lineage>
</organism>
<feature type="region of interest" description="Disordered" evidence="1">
    <location>
        <begin position="1"/>
        <end position="402"/>
    </location>
</feature>
<evidence type="ECO:0000256" key="1">
    <source>
        <dbReference type="SAM" id="MobiDB-lite"/>
    </source>
</evidence>
<feature type="compositionally biased region" description="Basic and acidic residues" evidence="1">
    <location>
        <begin position="289"/>
        <end position="321"/>
    </location>
</feature>
<gene>
    <name evidence="2" type="ORF">APAL1065_LOCUS1818</name>
</gene>
<accession>A0A7S2Y5Z0</accession>
<proteinExistence type="predicted"/>
<feature type="compositionally biased region" description="Polar residues" evidence="1">
    <location>
        <begin position="61"/>
        <end position="76"/>
    </location>
</feature>
<feature type="compositionally biased region" description="Basic residues" evidence="1">
    <location>
        <begin position="432"/>
        <end position="451"/>
    </location>
</feature>
<protein>
    <submittedName>
        <fullName evidence="2">Uncharacterized protein</fullName>
    </submittedName>
</protein>
<dbReference type="AlphaFoldDB" id="A0A7S2Y5Z0"/>
<feature type="compositionally biased region" description="Polar residues" evidence="1">
    <location>
        <begin position="236"/>
        <end position="247"/>
    </location>
</feature>
<reference evidence="2" key="1">
    <citation type="submission" date="2021-01" db="EMBL/GenBank/DDBJ databases">
        <authorList>
            <person name="Corre E."/>
            <person name="Pelletier E."/>
            <person name="Niang G."/>
            <person name="Scheremetjew M."/>
            <person name="Finn R."/>
            <person name="Kale V."/>
            <person name="Holt S."/>
            <person name="Cochrane G."/>
            <person name="Meng A."/>
            <person name="Brown T."/>
            <person name="Cohen L."/>
        </authorList>
    </citation>
    <scope>NUCLEOTIDE SEQUENCE</scope>
    <source>
        <strain evidence="2">CCMP125</strain>
    </source>
</reference>
<feature type="compositionally biased region" description="Basic and acidic residues" evidence="1">
    <location>
        <begin position="265"/>
        <end position="277"/>
    </location>
</feature>
<feature type="compositionally biased region" description="Low complexity" evidence="1">
    <location>
        <begin position="22"/>
        <end position="31"/>
    </location>
</feature>